<dbReference type="EMBL" id="CVQH01025224">
    <property type="protein sequence ID" value="CRK38061.1"/>
    <property type="molecule type" value="Genomic_DNA"/>
</dbReference>
<keyword evidence="2" id="KW-1185">Reference proteome</keyword>
<dbReference type="AlphaFoldDB" id="A0A0G4MUR5"/>
<proteinExistence type="predicted"/>
<accession>A0A0G4MUR5</accession>
<name>A0A0G4MUR5_VERLO</name>
<evidence type="ECO:0000313" key="1">
    <source>
        <dbReference type="EMBL" id="CRK38061.1"/>
    </source>
</evidence>
<organism evidence="1 2">
    <name type="scientific">Verticillium longisporum</name>
    <name type="common">Verticillium dahliae var. longisporum</name>
    <dbReference type="NCBI Taxonomy" id="100787"/>
    <lineage>
        <taxon>Eukaryota</taxon>
        <taxon>Fungi</taxon>
        <taxon>Dikarya</taxon>
        <taxon>Ascomycota</taxon>
        <taxon>Pezizomycotina</taxon>
        <taxon>Sordariomycetes</taxon>
        <taxon>Hypocreomycetidae</taxon>
        <taxon>Glomerellales</taxon>
        <taxon>Plectosphaerellaceae</taxon>
        <taxon>Verticillium</taxon>
    </lineage>
</organism>
<evidence type="ECO:0000313" key="2">
    <source>
        <dbReference type="Proteomes" id="UP000044602"/>
    </source>
</evidence>
<protein>
    <submittedName>
        <fullName evidence="1">Uncharacterized protein</fullName>
    </submittedName>
</protein>
<dbReference type="Proteomes" id="UP000044602">
    <property type="component" value="Unassembled WGS sequence"/>
</dbReference>
<reference evidence="1 2" key="1">
    <citation type="submission" date="2015-05" db="EMBL/GenBank/DDBJ databases">
        <authorList>
            <person name="Wang D.B."/>
            <person name="Wang M."/>
        </authorList>
    </citation>
    <scope>NUCLEOTIDE SEQUENCE [LARGE SCALE GENOMIC DNA]</scope>
    <source>
        <strain evidence="1">VL1</strain>
    </source>
</reference>
<feature type="non-terminal residue" evidence="1">
    <location>
        <position position="1"/>
    </location>
</feature>
<gene>
    <name evidence="1" type="ORF">BN1708_020443</name>
</gene>
<sequence length="16" mass="1762">RPTSSSSRRTPCAPRC</sequence>